<dbReference type="RefSeq" id="WP_211756840.1">
    <property type="nucleotide sequence ID" value="NZ_JAERKF010000019.1"/>
</dbReference>
<proteinExistence type="predicted"/>
<evidence type="ECO:0000313" key="2">
    <source>
        <dbReference type="EMBL" id="MBS1011611.1"/>
    </source>
</evidence>
<reference evidence="2" key="2">
    <citation type="submission" date="2022-09" db="EMBL/GenBank/DDBJ databases">
        <title>Genome-inferred correspondence between phylogeny and metabolic traits in the wild Drosophila gut microbiome.</title>
        <authorList>
            <person name="Bueno E."/>
            <person name="Blow F."/>
            <person name="Douglas A.E."/>
        </authorList>
    </citation>
    <scope>NUCLEOTIDE SEQUENCE</scope>
    <source>
        <strain evidence="2">Dm-2019-70</strain>
    </source>
</reference>
<protein>
    <submittedName>
        <fullName evidence="2">Uncharacterized protein</fullName>
    </submittedName>
</protein>
<evidence type="ECO:0000256" key="1">
    <source>
        <dbReference type="SAM" id="MobiDB-lite"/>
    </source>
</evidence>
<name>A0AA41ERL6_LEVBR</name>
<reference evidence="2" key="1">
    <citation type="submission" date="2020-12" db="EMBL/GenBank/DDBJ databases">
        <authorList>
            <person name="Mcmullen J.G."/>
        </authorList>
    </citation>
    <scope>NUCLEOTIDE SEQUENCE</scope>
    <source>
        <strain evidence="2">Dm-2019-70</strain>
    </source>
</reference>
<dbReference type="AlphaFoldDB" id="A0AA41ERL6"/>
<organism evidence="2 3">
    <name type="scientific">Levilactobacillus brevis</name>
    <name type="common">Lactobacillus brevis</name>
    <dbReference type="NCBI Taxonomy" id="1580"/>
    <lineage>
        <taxon>Bacteria</taxon>
        <taxon>Bacillati</taxon>
        <taxon>Bacillota</taxon>
        <taxon>Bacilli</taxon>
        <taxon>Lactobacillales</taxon>
        <taxon>Lactobacillaceae</taxon>
        <taxon>Levilactobacillus</taxon>
    </lineage>
</organism>
<gene>
    <name evidence="2" type="ORF">JK167_12355</name>
</gene>
<accession>A0AA41ERL6</accession>
<comment type="caution">
    <text evidence="2">The sequence shown here is derived from an EMBL/GenBank/DDBJ whole genome shotgun (WGS) entry which is preliminary data.</text>
</comment>
<feature type="region of interest" description="Disordered" evidence="1">
    <location>
        <begin position="263"/>
        <end position="282"/>
    </location>
</feature>
<evidence type="ECO:0000313" key="3">
    <source>
        <dbReference type="Proteomes" id="UP000676478"/>
    </source>
</evidence>
<dbReference type="Proteomes" id="UP000676478">
    <property type="component" value="Unassembled WGS sequence"/>
</dbReference>
<dbReference type="EMBL" id="JAERKF010000019">
    <property type="protein sequence ID" value="MBS1011611.1"/>
    <property type="molecule type" value="Genomic_DNA"/>
</dbReference>
<sequence>MSINNYDLDPKKVSDITNMAVSILHSNKYKGKHSSDSNSPLDNRTNEVISELVPENVNRPFLFESSYWLALLAATQEATRQEFSNIYNNRLHKNPAHKYRYATLTQKNKVLLNFINGGSMSDKFGYETVHHSRAYYYSGKLVAGHKNIGSKVLGEVIASLDGTSETNNPMLEVSQSINILNVLLEQFSITNSFNAINSSSSLLELVESDPSFKSINKLNFEKEFPAGLEREIRNLIQQIHDEHPFSKDGMALYLKPLLAKRNPSSLTTGNRPQFPSTTQQTSREIKDYHYELEVGGKKKPGTFLASDVIEKFVTTIVPQISKANLKNKLIPAYLAVDTNGFSRITLKDFRSQANNAALIDRIDNGANLDMCLVRKLFVALDKYLTLVLLPKKYIVYPKSPLQKLRETIDAYDKTSQDASFDPQKFSLQLQSSLTEDSDKIIDYFNNWKSQFANLTDTPTSAMVHETINKLRPIVDQLSNVTDHQEDWEKIIRE</sequence>